<sequence length="168" mass="19115">MDGLDLNVWPCHPHGSWQRALAHKAMGLPVDDEDAKALAAWDKEGKNAHVKQSLIKQHRKYVARVAAAARGHIEPREVVGCFELARRVARDPDMPARREVVDVLKSLKPGRSYGGLTKRYIDNLSGHPGHFFARRERDLDIFIAQRKAYRGEIARRINAGQERERKHS</sequence>
<comment type="caution">
    <text evidence="1">The sequence shown here is derived from an EMBL/GenBank/DDBJ whole genome shotgun (WGS) entry which is preliminary data.</text>
</comment>
<accession>A0ABU3W8Y8</accession>
<protein>
    <submittedName>
        <fullName evidence="1">Uncharacterized protein</fullName>
    </submittedName>
</protein>
<dbReference type="Proteomes" id="UP001185631">
    <property type="component" value="Unassembled WGS sequence"/>
</dbReference>
<organism evidence="1 2">
    <name type="scientific">Corynebacterium curieae</name>
    <dbReference type="NCBI Taxonomy" id="2913500"/>
    <lineage>
        <taxon>Bacteria</taxon>
        <taxon>Bacillati</taxon>
        <taxon>Actinomycetota</taxon>
        <taxon>Actinomycetes</taxon>
        <taxon>Mycobacteriales</taxon>
        <taxon>Corynebacteriaceae</taxon>
        <taxon>Corynebacterium</taxon>
    </lineage>
</organism>
<gene>
    <name evidence="1" type="ORF">RAE13_08455</name>
</gene>
<keyword evidence="2" id="KW-1185">Reference proteome</keyword>
<name>A0ABU3W8Y8_9CORY</name>
<proteinExistence type="predicted"/>
<dbReference type="RefSeq" id="WP_316987103.1">
    <property type="nucleotide sequence ID" value="NZ_JAVBID010000009.1"/>
</dbReference>
<dbReference type="EMBL" id="JAVBID010000009">
    <property type="protein sequence ID" value="MDV2424436.1"/>
    <property type="molecule type" value="Genomic_DNA"/>
</dbReference>
<reference evidence="1 2" key="1">
    <citation type="submission" date="2023-08" db="EMBL/GenBank/DDBJ databases">
        <title>Genomic characterization of the C. tuberculostearicum species complex, a ubiquitous member of the human skin microbiome.</title>
        <authorList>
            <person name="Ahmed N."/>
            <person name="Deming C."/>
            <person name="Conlan S."/>
            <person name="Segre J."/>
        </authorList>
    </citation>
    <scope>NUCLEOTIDE SEQUENCE [LARGE SCALE GENOMIC DNA]</scope>
    <source>
        <strain evidence="1 2">CTNIH19</strain>
    </source>
</reference>
<evidence type="ECO:0000313" key="1">
    <source>
        <dbReference type="EMBL" id="MDV2424436.1"/>
    </source>
</evidence>
<evidence type="ECO:0000313" key="2">
    <source>
        <dbReference type="Proteomes" id="UP001185631"/>
    </source>
</evidence>